<evidence type="ECO:0000256" key="1">
    <source>
        <dbReference type="SAM" id="SignalP"/>
    </source>
</evidence>
<dbReference type="AlphaFoldDB" id="G3ANG1"/>
<dbReference type="OrthoDB" id="4084571at2759"/>
<gene>
    <name evidence="2" type="ORF">SPAPADRAFT_61065</name>
</gene>
<evidence type="ECO:0000313" key="3">
    <source>
        <dbReference type="Proteomes" id="UP000000709"/>
    </source>
</evidence>
<keyword evidence="1" id="KW-0732">Signal</keyword>
<accession>G3ANG1</accession>
<dbReference type="InParanoid" id="G3ANG1"/>
<feature type="chain" id="PRO_5003442620" evidence="1">
    <location>
        <begin position="30"/>
        <end position="125"/>
    </location>
</feature>
<dbReference type="Proteomes" id="UP000000709">
    <property type="component" value="Unassembled WGS sequence"/>
</dbReference>
<proteinExistence type="predicted"/>
<sequence length="125" mass="14368">MVASPPPQSFGSKLFGVVLSLAVGCFVISKWGPDEDYFVKIPYTPEEIEQRKKEGKGFSIKLVDKGTTPYPRKSEIKSEAQKLALEAWSNKVGRIQEEMSILYKKRQKELRRRAVDKLIEQHRKD</sequence>
<protein>
    <submittedName>
        <fullName evidence="2">Uncharacterized protein</fullName>
    </submittedName>
</protein>
<reference evidence="2 3" key="1">
    <citation type="journal article" date="2011" name="Proc. Natl. Acad. Sci. U.S.A.">
        <title>Comparative genomics of xylose-fermenting fungi for enhanced biofuel production.</title>
        <authorList>
            <person name="Wohlbach D.J."/>
            <person name="Kuo A."/>
            <person name="Sato T.K."/>
            <person name="Potts K.M."/>
            <person name="Salamov A.A."/>
            <person name="LaButti K.M."/>
            <person name="Sun H."/>
            <person name="Clum A."/>
            <person name="Pangilinan J.L."/>
            <person name="Lindquist E.A."/>
            <person name="Lucas S."/>
            <person name="Lapidus A."/>
            <person name="Jin M."/>
            <person name="Gunawan C."/>
            <person name="Balan V."/>
            <person name="Dale B.E."/>
            <person name="Jeffries T.W."/>
            <person name="Zinkel R."/>
            <person name="Barry K.W."/>
            <person name="Grigoriev I.V."/>
            <person name="Gasch A.P."/>
        </authorList>
    </citation>
    <scope>NUCLEOTIDE SEQUENCE [LARGE SCALE GENOMIC DNA]</scope>
    <source>
        <strain evidence="3">NRRL Y-27907 / 11-Y1</strain>
    </source>
</reference>
<dbReference type="GeneID" id="18873701"/>
<dbReference type="RefSeq" id="XP_007375226.1">
    <property type="nucleotide sequence ID" value="XM_007375164.1"/>
</dbReference>
<dbReference type="EMBL" id="GL996502">
    <property type="protein sequence ID" value="EGW31950.1"/>
    <property type="molecule type" value="Genomic_DNA"/>
</dbReference>
<keyword evidence="3" id="KW-1185">Reference proteome</keyword>
<organism evidence="3">
    <name type="scientific">Spathaspora passalidarum (strain NRRL Y-27907 / 11-Y1)</name>
    <dbReference type="NCBI Taxonomy" id="619300"/>
    <lineage>
        <taxon>Eukaryota</taxon>
        <taxon>Fungi</taxon>
        <taxon>Dikarya</taxon>
        <taxon>Ascomycota</taxon>
        <taxon>Saccharomycotina</taxon>
        <taxon>Pichiomycetes</taxon>
        <taxon>Debaryomycetaceae</taxon>
        <taxon>Spathaspora</taxon>
    </lineage>
</organism>
<name>G3ANG1_SPAPN</name>
<dbReference type="HOGENOM" id="CLU_1994029_0_0_1"/>
<dbReference type="KEGG" id="spaa:SPAPADRAFT_61065"/>
<feature type="signal peptide" evidence="1">
    <location>
        <begin position="1"/>
        <end position="29"/>
    </location>
</feature>
<evidence type="ECO:0000313" key="2">
    <source>
        <dbReference type="EMBL" id="EGW31950.1"/>
    </source>
</evidence>